<protein>
    <submittedName>
        <fullName evidence="2">Uncharacterized protein</fullName>
    </submittedName>
</protein>
<keyword evidence="3" id="KW-1185">Reference proteome</keyword>
<keyword evidence="1" id="KW-1133">Transmembrane helix</keyword>
<evidence type="ECO:0000313" key="3">
    <source>
        <dbReference type="Proteomes" id="UP001476798"/>
    </source>
</evidence>
<name>A0ABV0MT09_9TELE</name>
<sequence>MVPGWKLSGYYCLCGSDITAGSDETAGISGIHQWILAELHGFLPNFCKSSEHEMYIMCTIYVTCCFLFLMCYMQTICTGSSHQLFSIPYSLLWTNVCMLQSQAMFLSLT</sequence>
<keyword evidence="1" id="KW-0472">Membrane</keyword>
<keyword evidence="1" id="KW-0812">Transmembrane</keyword>
<organism evidence="2 3">
    <name type="scientific">Goodea atripinnis</name>
    <dbReference type="NCBI Taxonomy" id="208336"/>
    <lineage>
        <taxon>Eukaryota</taxon>
        <taxon>Metazoa</taxon>
        <taxon>Chordata</taxon>
        <taxon>Craniata</taxon>
        <taxon>Vertebrata</taxon>
        <taxon>Euteleostomi</taxon>
        <taxon>Actinopterygii</taxon>
        <taxon>Neopterygii</taxon>
        <taxon>Teleostei</taxon>
        <taxon>Neoteleostei</taxon>
        <taxon>Acanthomorphata</taxon>
        <taxon>Ovalentaria</taxon>
        <taxon>Atherinomorphae</taxon>
        <taxon>Cyprinodontiformes</taxon>
        <taxon>Goodeidae</taxon>
        <taxon>Goodea</taxon>
    </lineage>
</organism>
<gene>
    <name evidence="2" type="ORF">GOODEAATRI_018043</name>
</gene>
<comment type="caution">
    <text evidence="2">The sequence shown here is derived from an EMBL/GenBank/DDBJ whole genome shotgun (WGS) entry which is preliminary data.</text>
</comment>
<proteinExistence type="predicted"/>
<dbReference type="EMBL" id="JAHRIO010011506">
    <property type="protein sequence ID" value="MEQ2162264.1"/>
    <property type="molecule type" value="Genomic_DNA"/>
</dbReference>
<feature type="transmembrane region" description="Helical" evidence="1">
    <location>
        <begin position="54"/>
        <end position="72"/>
    </location>
</feature>
<evidence type="ECO:0000256" key="1">
    <source>
        <dbReference type="SAM" id="Phobius"/>
    </source>
</evidence>
<accession>A0ABV0MT09</accession>
<dbReference type="Proteomes" id="UP001476798">
    <property type="component" value="Unassembled WGS sequence"/>
</dbReference>
<reference evidence="2 3" key="1">
    <citation type="submission" date="2021-06" db="EMBL/GenBank/DDBJ databases">
        <authorList>
            <person name="Palmer J.M."/>
        </authorList>
    </citation>
    <scope>NUCLEOTIDE SEQUENCE [LARGE SCALE GENOMIC DNA]</scope>
    <source>
        <strain evidence="2 3">GA_2019</strain>
        <tissue evidence="2">Muscle</tissue>
    </source>
</reference>
<evidence type="ECO:0000313" key="2">
    <source>
        <dbReference type="EMBL" id="MEQ2162264.1"/>
    </source>
</evidence>